<evidence type="ECO:0000256" key="1">
    <source>
        <dbReference type="SAM" id="SignalP"/>
    </source>
</evidence>
<dbReference type="PROSITE" id="PS51257">
    <property type="entry name" value="PROKAR_LIPOPROTEIN"/>
    <property type="match status" value="1"/>
</dbReference>
<keyword evidence="1" id="KW-0732">Signal</keyword>
<protein>
    <submittedName>
        <fullName evidence="2">Fibronectin type III domain-containing protein</fullName>
    </submittedName>
</protein>
<feature type="signal peptide" evidence="1">
    <location>
        <begin position="1"/>
        <end position="23"/>
    </location>
</feature>
<reference evidence="2 3" key="1">
    <citation type="submission" date="2018-11" db="EMBL/GenBank/DDBJ databases">
        <title>Flavobacterium sp. nov., YIM 102701-2 draft genome.</title>
        <authorList>
            <person name="Li G."/>
            <person name="Jiang Y."/>
        </authorList>
    </citation>
    <scope>NUCLEOTIDE SEQUENCE [LARGE SCALE GENOMIC DNA]</scope>
    <source>
        <strain evidence="2 3">YIM 102701-2</strain>
    </source>
</reference>
<dbReference type="RefSeq" id="WP_125019457.1">
    <property type="nucleotide sequence ID" value="NZ_RQVQ01000024.1"/>
</dbReference>
<dbReference type="CDD" id="cd00063">
    <property type="entry name" value="FN3"/>
    <property type="match status" value="1"/>
</dbReference>
<dbReference type="InterPro" id="IPR013783">
    <property type="entry name" value="Ig-like_fold"/>
</dbReference>
<dbReference type="OrthoDB" id="1233892at2"/>
<feature type="chain" id="PRO_5018175112" evidence="1">
    <location>
        <begin position="24"/>
        <end position="223"/>
    </location>
</feature>
<keyword evidence="3" id="KW-1185">Reference proteome</keyword>
<dbReference type="AlphaFoldDB" id="A0A3P3W3W5"/>
<dbReference type="Proteomes" id="UP000275719">
    <property type="component" value="Unassembled WGS sequence"/>
</dbReference>
<dbReference type="EMBL" id="RQVQ01000024">
    <property type="protein sequence ID" value="RRJ89650.1"/>
    <property type="molecule type" value="Genomic_DNA"/>
</dbReference>
<gene>
    <name evidence="2" type="ORF">EG240_11080</name>
</gene>
<evidence type="ECO:0000313" key="3">
    <source>
        <dbReference type="Proteomes" id="UP000275719"/>
    </source>
</evidence>
<accession>A0A3P3W3W5</accession>
<dbReference type="InterPro" id="IPR036116">
    <property type="entry name" value="FN3_sf"/>
</dbReference>
<organism evidence="2 3">
    <name type="scientific">Paenimyroides tangerinum</name>
    <dbReference type="NCBI Taxonomy" id="2488728"/>
    <lineage>
        <taxon>Bacteria</taxon>
        <taxon>Pseudomonadati</taxon>
        <taxon>Bacteroidota</taxon>
        <taxon>Flavobacteriia</taxon>
        <taxon>Flavobacteriales</taxon>
        <taxon>Flavobacteriaceae</taxon>
        <taxon>Paenimyroides</taxon>
    </lineage>
</organism>
<sequence length="223" mass="24898">MKLKLYSVPIALALILATGSCSKSDDNANLVEKCATVSSFSISQNIDKLTYKIQATGNIQGYQISFQLLSQTSSPEYNSVLIDVDQNTGTIDLQENFVEFDKTYKVHVRAVCNNGNLSDWFSPQTILIKSFCARPDQVHLGVDLIYWSDPNGDTSSQYQVQYSLKGFNLGNGTIVNIPSGDMSLNFANLNLQSSRTYDFYVRSYCTEGRGWSSWSGPYSFYNE</sequence>
<name>A0A3P3W3W5_9FLAO</name>
<comment type="caution">
    <text evidence="2">The sequence shown here is derived from an EMBL/GenBank/DDBJ whole genome shotgun (WGS) entry which is preliminary data.</text>
</comment>
<evidence type="ECO:0000313" key="2">
    <source>
        <dbReference type="EMBL" id="RRJ89650.1"/>
    </source>
</evidence>
<proteinExistence type="predicted"/>
<dbReference type="Gene3D" id="2.60.40.10">
    <property type="entry name" value="Immunoglobulins"/>
    <property type="match status" value="1"/>
</dbReference>
<dbReference type="SUPFAM" id="SSF49265">
    <property type="entry name" value="Fibronectin type III"/>
    <property type="match status" value="1"/>
</dbReference>
<dbReference type="InterPro" id="IPR003961">
    <property type="entry name" value="FN3_dom"/>
</dbReference>